<proteinExistence type="predicted"/>
<evidence type="ECO:0000313" key="1">
    <source>
        <dbReference type="EMBL" id="SCF42792.1"/>
    </source>
</evidence>
<organism evidence="1 2">
    <name type="scientific">Micromonospora purpureochromogenes</name>
    <dbReference type="NCBI Taxonomy" id="47872"/>
    <lineage>
        <taxon>Bacteria</taxon>
        <taxon>Bacillati</taxon>
        <taxon>Actinomycetota</taxon>
        <taxon>Actinomycetes</taxon>
        <taxon>Micromonosporales</taxon>
        <taxon>Micromonosporaceae</taxon>
        <taxon>Micromonospora</taxon>
    </lineage>
</organism>
<dbReference type="AlphaFoldDB" id="A0A1C5AC04"/>
<name>A0A1C5AC04_9ACTN</name>
<dbReference type="Proteomes" id="UP000198228">
    <property type="component" value="Chromosome I"/>
</dbReference>
<sequence length="114" mass="13073">MGHTCSVTHTAPLPSRMNGIADRIPESLGLLAGPDQGRVTLPLRLCWSGLSEFDVADPRQRLTLYRTLMDCGQREDIIRYVNAALLRRDWPRIRRLTARRLIALWERRLPELAV</sequence>
<evidence type="ECO:0000313" key="2">
    <source>
        <dbReference type="Proteomes" id="UP000198228"/>
    </source>
</evidence>
<reference evidence="1 2" key="1">
    <citation type="submission" date="2016-06" db="EMBL/GenBank/DDBJ databases">
        <authorList>
            <person name="Kjaerup R.B."/>
            <person name="Dalgaard T.S."/>
            <person name="Juul-Madsen H.R."/>
        </authorList>
    </citation>
    <scope>NUCLEOTIDE SEQUENCE [LARGE SCALE GENOMIC DNA]</scope>
    <source>
        <strain evidence="1 2">DSM 43821</strain>
    </source>
</reference>
<dbReference type="EMBL" id="LT607410">
    <property type="protein sequence ID" value="SCF42792.1"/>
    <property type="molecule type" value="Genomic_DNA"/>
</dbReference>
<gene>
    <name evidence="1" type="ORF">GA0074696_5723</name>
</gene>
<protein>
    <submittedName>
        <fullName evidence="1">Uncharacterized protein</fullName>
    </submittedName>
</protein>
<accession>A0A1C5AC04</accession>